<feature type="domain" description="Radical SAM core" evidence="10">
    <location>
        <begin position="1"/>
        <end position="234"/>
    </location>
</feature>
<keyword evidence="12" id="KW-1185">Reference proteome</keyword>
<evidence type="ECO:0000256" key="9">
    <source>
        <dbReference type="RuleBase" id="RU364116"/>
    </source>
</evidence>
<dbReference type="InterPro" id="IPR010723">
    <property type="entry name" value="HemN_C"/>
</dbReference>
<dbReference type="GO" id="GO:0051539">
    <property type="term" value="F:4 iron, 4 sulfur cluster binding"/>
    <property type="evidence" value="ECO:0007669"/>
    <property type="project" value="UniProtKB-UniRule"/>
</dbReference>
<dbReference type="SFLD" id="SFLDF00562">
    <property type="entry name" value="HemN-like__clustered_with_heat"/>
    <property type="match status" value="1"/>
</dbReference>
<dbReference type="SFLD" id="SFLDF00288">
    <property type="entry name" value="HemN-like__clustered_with_nucl"/>
    <property type="match status" value="1"/>
</dbReference>
<protein>
    <recommendedName>
        <fullName evidence="2 9">Heme chaperone HemW</fullName>
    </recommendedName>
</protein>
<gene>
    <name evidence="11" type="ordered locus">Thexy_1515</name>
</gene>
<keyword evidence="9" id="KW-0004">4Fe-4S</keyword>
<comment type="similarity">
    <text evidence="1">Belongs to the anaerobic coproporphyrinogen-III oxidase family. HemW subfamily.</text>
</comment>
<evidence type="ECO:0000256" key="8">
    <source>
        <dbReference type="ARBA" id="ARBA00023186"/>
    </source>
</evidence>
<dbReference type="HOGENOM" id="CLU_027579_1_1_9"/>
<dbReference type="SMART" id="SM00729">
    <property type="entry name" value="Elp3"/>
    <property type="match status" value="1"/>
</dbReference>
<keyword evidence="6 9" id="KW-0408">Iron</keyword>
<evidence type="ECO:0000256" key="3">
    <source>
        <dbReference type="ARBA" id="ARBA00022617"/>
    </source>
</evidence>
<evidence type="ECO:0000256" key="5">
    <source>
        <dbReference type="ARBA" id="ARBA00022723"/>
    </source>
</evidence>
<keyword evidence="4 9" id="KW-0949">S-adenosyl-L-methionine</keyword>
<evidence type="ECO:0000313" key="11">
    <source>
        <dbReference type="EMBL" id="AEF17547.1"/>
    </source>
</evidence>
<dbReference type="InterPro" id="IPR058240">
    <property type="entry name" value="rSAM_sf"/>
</dbReference>
<dbReference type="InterPro" id="IPR006638">
    <property type="entry name" value="Elp3/MiaA/NifB-like_rSAM"/>
</dbReference>
<evidence type="ECO:0000313" key="12">
    <source>
        <dbReference type="Proteomes" id="UP000007239"/>
    </source>
</evidence>
<dbReference type="SFLD" id="SFLDG01065">
    <property type="entry name" value="anaerobic_coproporphyrinogen-I"/>
    <property type="match status" value="1"/>
</dbReference>
<keyword evidence="8 9" id="KW-0143">Chaperone</keyword>
<evidence type="ECO:0000256" key="2">
    <source>
        <dbReference type="ARBA" id="ARBA00017228"/>
    </source>
</evidence>
<dbReference type="KEGG" id="txy:Thexy_1515"/>
<evidence type="ECO:0000256" key="1">
    <source>
        <dbReference type="ARBA" id="ARBA00006100"/>
    </source>
</evidence>
<dbReference type="InterPro" id="IPR034505">
    <property type="entry name" value="Coproporphyrinogen-III_oxidase"/>
</dbReference>
<dbReference type="PANTHER" id="PTHR13932:SF5">
    <property type="entry name" value="RADICAL S-ADENOSYL METHIONINE DOMAIN-CONTAINING PROTEIN 1, MITOCHONDRIAL"/>
    <property type="match status" value="1"/>
</dbReference>
<dbReference type="InterPro" id="IPR013785">
    <property type="entry name" value="Aldolase_TIM"/>
</dbReference>
<dbReference type="GO" id="GO:0004109">
    <property type="term" value="F:coproporphyrinogen oxidase activity"/>
    <property type="evidence" value="ECO:0007669"/>
    <property type="project" value="InterPro"/>
</dbReference>
<dbReference type="Gene3D" id="3.20.20.70">
    <property type="entry name" value="Aldolase class I"/>
    <property type="match status" value="1"/>
</dbReference>
<dbReference type="SFLD" id="SFLDG01082">
    <property type="entry name" value="B12-binding_domain_containing"/>
    <property type="match status" value="1"/>
</dbReference>
<dbReference type="InterPro" id="IPR007197">
    <property type="entry name" value="rSAM"/>
</dbReference>
<reference evidence="11" key="1">
    <citation type="submission" date="2011-05" db="EMBL/GenBank/DDBJ databases">
        <title>Complete sequence of Thermoanaerobacterium xylanolyticum LX-11.</title>
        <authorList>
            <consortium name="US DOE Joint Genome Institute"/>
            <person name="Lucas S."/>
            <person name="Han J."/>
            <person name="Lapidus A."/>
            <person name="Cheng J.-F."/>
            <person name="Goodwin L."/>
            <person name="Pitluck S."/>
            <person name="Peters L."/>
            <person name="Mikhailova N."/>
            <person name="Lu M."/>
            <person name="Han C."/>
            <person name="Tapia R."/>
            <person name="Land M."/>
            <person name="Hauser L."/>
            <person name="Kyrpides N."/>
            <person name="Ivanova N."/>
            <person name="Pagani I."/>
            <person name="Hemme C."/>
            <person name="Woyke T."/>
        </authorList>
    </citation>
    <scope>NUCLEOTIDE SEQUENCE</scope>
    <source>
        <strain evidence="11">LX-11</strain>
    </source>
</reference>
<dbReference type="GO" id="GO:0005737">
    <property type="term" value="C:cytoplasm"/>
    <property type="evidence" value="ECO:0007669"/>
    <property type="project" value="UniProtKB-SubCell"/>
</dbReference>
<proteinExistence type="inferred from homology"/>
<dbReference type="CDD" id="cd01335">
    <property type="entry name" value="Radical_SAM"/>
    <property type="match status" value="1"/>
</dbReference>
<dbReference type="AlphaFoldDB" id="F6BH00"/>
<accession>F6BH00</accession>
<dbReference type="PROSITE" id="PS51918">
    <property type="entry name" value="RADICAL_SAM"/>
    <property type="match status" value="1"/>
</dbReference>
<dbReference type="Pfam" id="PF06969">
    <property type="entry name" value="HemN_C"/>
    <property type="match status" value="1"/>
</dbReference>
<dbReference type="GO" id="GO:0046872">
    <property type="term" value="F:metal ion binding"/>
    <property type="evidence" value="ECO:0007669"/>
    <property type="project" value="UniProtKB-UniRule"/>
</dbReference>
<evidence type="ECO:0000256" key="6">
    <source>
        <dbReference type="ARBA" id="ARBA00023004"/>
    </source>
</evidence>
<dbReference type="SFLD" id="SFLDS00029">
    <property type="entry name" value="Radical_SAM"/>
    <property type="match status" value="1"/>
</dbReference>
<dbReference type="STRING" id="858215.Thexy_1515"/>
<dbReference type="Pfam" id="PF04055">
    <property type="entry name" value="Radical_SAM"/>
    <property type="match status" value="1"/>
</dbReference>
<dbReference type="GO" id="GO:0006779">
    <property type="term" value="P:porphyrin-containing compound biosynthetic process"/>
    <property type="evidence" value="ECO:0007669"/>
    <property type="project" value="InterPro"/>
</dbReference>
<sequence>MTMIRSGIYVHIPFCKRKCYYCDFNSYANMEDSFFSFKEAIIKEIKTRKEELKDIYTSVYIGGGTPNVLPPIYIEEILSEIYENYSLSNDAEITIELNPGLIDEEKLKSYKKAGVNRISIGLQSWQNNLLKAIGRIHTVSDFIENYGLASKYFDNINIDIMYALPNQTFENFKETLTNVIALKPSHISCYGLILEKGTPLYDMYERNEIKLADDEFELMMFHYGAELLEANGYRHYEISNYALPGFECRHNKLYWMDLHYLGFGPGAYSFVGNKRFGNIKNVKKYIDMIYNDGHAVDDVDELSLEDRMSEFMFLGLRMMDGVNDKDFKERFGESMFYVFKDAIYKNMELGLLIKEEDALKLTQNGVDVSNNVFEDFLF</sequence>
<evidence type="ECO:0000256" key="7">
    <source>
        <dbReference type="ARBA" id="ARBA00023014"/>
    </source>
</evidence>
<keyword evidence="7 9" id="KW-0411">Iron-sulfur</keyword>
<dbReference type="Proteomes" id="UP000007239">
    <property type="component" value="Chromosome"/>
</dbReference>
<comment type="function">
    <text evidence="9">Probably acts as a heme chaperone, transferring heme to an unknown acceptor. Binds one molecule of heme per monomer, possibly covalently. Binds 1 [4Fe-4S] cluster. The cluster is coordinated with 3 cysteines and an exchangeable S-adenosyl-L-methionine.</text>
</comment>
<dbReference type="PANTHER" id="PTHR13932">
    <property type="entry name" value="COPROPORPHYRINIGEN III OXIDASE"/>
    <property type="match status" value="1"/>
</dbReference>
<dbReference type="NCBIfam" id="TIGR00539">
    <property type="entry name" value="hemN_rel"/>
    <property type="match status" value="1"/>
</dbReference>
<dbReference type="InterPro" id="IPR004559">
    <property type="entry name" value="HemW-like"/>
</dbReference>
<evidence type="ECO:0000256" key="4">
    <source>
        <dbReference type="ARBA" id="ARBA00022691"/>
    </source>
</evidence>
<dbReference type="eggNOG" id="COG0635">
    <property type="taxonomic scope" value="Bacteria"/>
</dbReference>
<evidence type="ECO:0000259" key="10">
    <source>
        <dbReference type="PROSITE" id="PS51918"/>
    </source>
</evidence>
<keyword evidence="5 9" id="KW-0479">Metal-binding</keyword>
<keyword evidence="9" id="KW-0963">Cytoplasm</keyword>
<name>F6BH00_THEXL</name>
<comment type="subcellular location">
    <subcellularLocation>
        <location evidence="9">Cytoplasm</location>
    </subcellularLocation>
</comment>
<organism evidence="11 12">
    <name type="scientific">Thermoanaerobacterium xylanolyticum (strain ATCC 49914 / DSM 7097 / LX-11)</name>
    <dbReference type="NCBI Taxonomy" id="858215"/>
    <lineage>
        <taxon>Bacteria</taxon>
        <taxon>Bacillati</taxon>
        <taxon>Bacillota</taxon>
        <taxon>Clostridia</taxon>
        <taxon>Thermoanaerobacterales</taxon>
        <taxon>Thermoanaerobacteraceae</taxon>
        <taxon>Thermoanaerobacterium</taxon>
    </lineage>
</organism>
<keyword evidence="3 9" id="KW-0349">Heme</keyword>
<dbReference type="RefSeq" id="WP_013788283.1">
    <property type="nucleotide sequence ID" value="NC_015555.1"/>
</dbReference>
<dbReference type="SUPFAM" id="SSF102114">
    <property type="entry name" value="Radical SAM enzymes"/>
    <property type="match status" value="1"/>
</dbReference>
<dbReference type="EMBL" id="CP002739">
    <property type="protein sequence ID" value="AEF17547.1"/>
    <property type="molecule type" value="Genomic_DNA"/>
</dbReference>